<feature type="non-terminal residue" evidence="2">
    <location>
        <position position="158"/>
    </location>
</feature>
<dbReference type="Pfam" id="PF03974">
    <property type="entry name" value="Ecotin"/>
    <property type="match status" value="1"/>
</dbReference>
<dbReference type="EMBL" id="KB867047">
    <property type="protein sequence ID" value="EOD15450.1"/>
    <property type="molecule type" value="Genomic_DNA"/>
</dbReference>
<dbReference type="InterPro" id="IPR005658">
    <property type="entry name" value="Prot_inh_ecotin"/>
</dbReference>
<evidence type="ECO:0000256" key="1">
    <source>
        <dbReference type="ARBA" id="ARBA00010558"/>
    </source>
</evidence>
<comment type="similarity">
    <text evidence="1">Belongs to the protease inhibitor I11 (ecotin) family.</text>
</comment>
<dbReference type="AlphaFoldDB" id="R1DLR0"/>
<sequence length="158" mass="17046">MAPLGDSPPSLQFVGMQPLLVRYNSRLPCVVYVPEGFAVRRGGYGLEVGCSTIPYPAESPNPEKHSAAEKALLKLLAEAPTPPADCLRIAVPPDERNHVRTLMGSYYHTVFALLVPIAAQLAATPHRCVTLAGVPRTRMVARVLEVLPVQIWDGPSLA</sequence>
<dbReference type="Gene3D" id="4.10.1230.10">
    <property type="entry name" value="Ecotin, trypsin inhibitor"/>
    <property type="match status" value="1"/>
</dbReference>
<dbReference type="GO" id="GO:0004867">
    <property type="term" value="F:serine-type endopeptidase inhibitor activity"/>
    <property type="evidence" value="ECO:0007669"/>
    <property type="project" value="InterPro"/>
</dbReference>
<dbReference type="InterPro" id="IPR036198">
    <property type="entry name" value="Ecotin_sf"/>
</dbReference>
<organism evidence="2">
    <name type="scientific">Emiliania huxleyi</name>
    <name type="common">Coccolithophore</name>
    <name type="synonym">Pontosphaera huxleyi</name>
    <dbReference type="NCBI Taxonomy" id="2903"/>
    <lineage>
        <taxon>Eukaryota</taxon>
        <taxon>Haptista</taxon>
        <taxon>Haptophyta</taxon>
        <taxon>Prymnesiophyceae</taxon>
        <taxon>Isochrysidales</taxon>
        <taxon>Noelaerhabdaceae</taxon>
        <taxon>Emiliania</taxon>
    </lineage>
</organism>
<dbReference type="KEGG" id="ehx:EMIHUDRAFT_211673"/>
<reference evidence="2" key="1">
    <citation type="submission" date="2012-07" db="EMBL/GenBank/DDBJ databases">
        <title>Genome variability drives Emilianias global distribution.</title>
        <authorList>
            <consortium name="DOE Joint Genome Institute"/>
            <person name="Read B."/>
            <person name="Kegel J."/>
            <person name="Klute M."/>
            <person name="Kuo A."/>
            <person name="Lefebvre S.C."/>
            <person name="Maumus F."/>
            <person name="Mayer C."/>
            <person name="Miller J."/>
            <person name="Allen A."/>
            <person name="Bidle K."/>
            <person name="Borodovsky M."/>
            <person name="Bowler C."/>
            <person name="Brownlee C."/>
            <person name="Claverie J.-M."/>
            <person name="Cock M."/>
            <person name="De Vargas C."/>
            <person name="Elias M."/>
            <person name="Frickenhaus S."/>
            <person name="Gladyshev V.N."/>
            <person name="Gonzalez K."/>
            <person name="Guda C."/>
            <person name="Hadaegh A."/>
            <person name="Herman E."/>
            <person name="Iglesias-Rodriguez D."/>
            <person name="Jones B."/>
            <person name="Lawson T."/>
            <person name="Leese F."/>
            <person name="Lin Y.-C."/>
            <person name="Lindquist E."/>
            <person name="Lobanov A."/>
            <person name="Lucas S."/>
            <person name="Malik S.-H.B."/>
            <person name="Marsh M.E."/>
            <person name="Mock T."/>
            <person name="Monier A."/>
            <person name="Moreau H."/>
            <person name="Mueller-Roeber B."/>
            <person name="Napier J."/>
            <person name="Ogata H."/>
            <person name="Parker M."/>
            <person name="Probert I."/>
            <person name="Quesneville H."/>
            <person name="Raines C."/>
            <person name="Rensing S."/>
            <person name="Riano-Pachon D.M."/>
            <person name="Richier S."/>
            <person name="Rokitta S."/>
            <person name="Salamov A."/>
            <person name="Sarno A.F."/>
            <person name="Schmutz J."/>
            <person name="Schroeder D."/>
            <person name="Shiraiwa Y."/>
            <person name="Soanes D.M."/>
            <person name="Valentin K."/>
            <person name="Van Der Giezen M."/>
            <person name="Van Der Peer Y."/>
            <person name="Vardi A."/>
            <person name="Verret F."/>
            <person name="Von Dassow P."/>
            <person name="Wheeler G."/>
            <person name="Williams B."/>
            <person name="Wilson W."/>
            <person name="Wolfe G."/>
            <person name="Wurch L.L."/>
            <person name="Young J."/>
            <person name="Dacks J.B."/>
            <person name="Delwiche C.F."/>
            <person name="Dyhrman S."/>
            <person name="Glockner G."/>
            <person name="John U."/>
            <person name="Richards T."/>
            <person name="Worden A.Z."/>
            <person name="Zhang X."/>
            <person name="Grigoriev I.V."/>
        </authorList>
    </citation>
    <scope>NUCLEOTIDE SEQUENCE</scope>
    <source>
        <strain evidence="2">CCMP1516</strain>
    </source>
</reference>
<name>R1DLR0_EMIHU</name>
<evidence type="ECO:0000313" key="2">
    <source>
        <dbReference type="EMBL" id="EOD15450.1"/>
    </source>
</evidence>
<dbReference type="HOGENOM" id="CLU_1682536_0_0_1"/>
<protein>
    <submittedName>
        <fullName evidence="2">Uncharacterized protein</fullName>
    </submittedName>
</protein>
<dbReference type="GeneID" id="17261600"/>
<dbReference type="InterPro" id="IPR027438">
    <property type="entry name" value="Ecotin_C"/>
</dbReference>
<accession>R1DLR0</accession>
<dbReference type="SUPFAM" id="SSF49772">
    <property type="entry name" value="Ecotin, trypsin inhibitor"/>
    <property type="match status" value="1"/>
</dbReference>
<dbReference type="RefSeq" id="XP_005767879.1">
    <property type="nucleotide sequence ID" value="XM_005767822.1"/>
</dbReference>
<gene>
    <name evidence="2" type="ORF">EMIHUDRAFT_211673</name>
</gene>
<proteinExistence type="inferred from homology"/>